<evidence type="ECO:0000313" key="1">
    <source>
        <dbReference type="EMBL" id="WAJ30577.1"/>
    </source>
</evidence>
<keyword evidence="2" id="KW-1185">Reference proteome</keyword>
<accession>A0ACD4NUN9</accession>
<gene>
    <name evidence="1" type="ORF">OXU80_10380</name>
</gene>
<evidence type="ECO:0000313" key="2">
    <source>
        <dbReference type="Proteomes" id="UP001163223"/>
    </source>
</evidence>
<reference evidence="1" key="1">
    <citation type="submission" date="2022-11" db="EMBL/GenBank/DDBJ databases">
        <title>beta-Carotene-producing bacterium, Jeongeuplla avenae sp. nov., alleviates the salt stress of Arabidopsis seedlings.</title>
        <authorList>
            <person name="Jiang L."/>
            <person name="Lee J."/>
        </authorList>
    </citation>
    <scope>NUCLEOTIDE SEQUENCE</scope>
    <source>
        <strain evidence="1">DY_R2A_6</strain>
    </source>
</reference>
<dbReference type="EMBL" id="CP113520">
    <property type="protein sequence ID" value="WAJ30577.1"/>
    <property type="molecule type" value="Genomic_DNA"/>
</dbReference>
<sequence>MGDTTNRRPLKSRDTGWAAAVLRLLLKTGLSADAVSILGVVISAAGAAALVYAHAHPWLFLVGALCIQLRLLANMMDGLVAVEGGRGGPLGPLFNEAPDRIEDTLFLVAFGIAAGWPGLGWFAAVLAVCAAYVRLLGGTLGFPQDFSGPMAKPHRMAALTIGCVLAFAEALISGGRWAALIVVWAVVLGTLATIARRLSRQGRLLKERAR</sequence>
<dbReference type="Proteomes" id="UP001163223">
    <property type="component" value="Chromosome"/>
</dbReference>
<proteinExistence type="predicted"/>
<protein>
    <submittedName>
        <fullName evidence="1">CDP-alcohol phosphatidyltransferase family protein</fullName>
    </submittedName>
</protein>
<organism evidence="1 2">
    <name type="scientific">Antarcticirhabdus aurantiaca</name>
    <dbReference type="NCBI Taxonomy" id="2606717"/>
    <lineage>
        <taxon>Bacteria</taxon>
        <taxon>Pseudomonadati</taxon>
        <taxon>Pseudomonadota</taxon>
        <taxon>Alphaproteobacteria</taxon>
        <taxon>Hyphomicrobiales</taxon>
        <taxon>Aurantimonadaceae</taxon>
        <taxon>Antarcticirhabdus</taxon>
    </lineage>
</organism>
<name>A0ACD4NUN9_9HYPH</name>